<sequence length="755" mass="86729">MFRRLRWFVGLNQKNCPTKRLVNPDQPGLVKPNQLPMIDAVHEVAIYIHRFHNLDLFEQGWYKIKVTMRLEVGEDSYPGIPARVAQYEAPEVGSDNLCRVWMIDDTDNSFSTPPFQIRYARQDVFLSIMISFYLAYGECEGESSSVILKFELMHAPMTATGSDLQGSLDACSASFHEYKIPPKALRGLHSYCPVHFDAFHSVVVDTSVHISLLKASHRTNPQKVPSDCSNYSEGSYAEDYVGSNKVTLIKALMAAHDILLEDLKRISTGIGEDIDLNEIAIESDDTKWFDSTLPAHVKSIDGSPLQLSDRAELNVEVSNSVQPFSWDDHLLNSFQSLADQVLRLWNIFLNFHRENKTKILEFLRKSWATDRRTEWSIWMVYSKVAMPHQYLHNRVEGTPLHHGVHRSSLSIRRLIDDPIQTAMMRAELHRRGIAQMRINNRSLQDMYIFGDPLLVPIIIVERVTNVYRSASVNSDFLSVENSARHHILGNHLDLRLVRNQWLLIDPEIQFLMSEANEDKTSGDFREMGCRLAQEVIAFLKRKMDKASRRGNLKDIKLSFVGHSIGNLIIRTALAESMMEPYLRYLYTYVSISGPHLGYMYSSNSLFNSGLWLLKKFKGTQCIHQLTFTDDPDLENTFIYNLSKEKTLEHFRNVFLLSSPQDGYVPYHSARIELCPAASSDFSKRGKIFLQMLNNCLDQIRNSSDHRVIMRCDVNFNASSYGRNLNTLIGRAAHIEFLESDIFAKFVMWSFPEMFR</sequence>
<evidence type="ECO:0000313" key="4">
    <source>
        <dbReference type="Proteomes" id="UP000242715"/>
    </source>
</evidence>
<dbReference type="Pfam" id="PF12394">
    <property type="entry name" value="DUF3657"/>
    <property type="match status" value="1"/>
</dbReference>
<proteinExistence type="inferred from homology"/>
<dbReference type="Pfam" id="PF05057">
    <property type="entry name" value="DUF676"/>
    <property type="match status" value="1"/>
</dbReference>
<dbReference type="InterPro" id="IPR044294">
    <property type="entry name" value="Lipase-like"/>
</dbReference>
<protein>
    <recommendedName>
        <fullName evidence="2">DUF676 domain-containing protein</fullName>
    </recommendedName>
</protein>
<evidence type="ECO:0000313" key="3">
    <source>
        <dbReference type="EMBL" id="GAU24143.1"/>
    </source>
</evidence>
<evidence type="ECO:0000259" key="2">
    <source>
        <dbReference type="Pfam" id="PF05057"/>
    </source>
</evidence>
<dbReference type="PANTHER" id="PTHR12482">
    <property type="entry name" value="LIPASE ROG1-RELATED-RELATED"/>
    <property type="match status" value="1"/>
</dbReference>
<dbReference type="FunFam" id="3.40.50.1820:FF:000102">
    <property type="entry name" value="Putative serine esterase family protein"/>
    <property type="match status" value="1"/>
</dbReference>
<comment type="similarity">
    <text evidence="1">Belongs to the FAM135 family.</text>
</comment>
<keyword evidence="4" id="KW-1185">Reference proteome</keyword>
<dbReference type="PANTHER" id="PTHR12482:SF47">
    <property type="entry name" value="ESTERASE FAMILY PROTEIN, PUTATIVE-RELATED"/>
    <property type="match status" value="1"/>
</dbReference>
<dbReference type="InterPro" id="IPR029058">
    <property type="entry name" value="AB_hydrolase_fold"/>
</dbReference>
<feature type="domain" description="DUF676" evidence="2">
    <location>
        <begin position="485"/>
        <end position="668"/>
    </location>
</feature>
<dbReference type="OrthoDB" id="273452at2759"/>
<dbReference type="Proteomes" id="UP000242715">
    <property type="component" value="Unassembled WGS sequence"/>
</dbReference>
<dbReference type="InterPro" id="IPR007751">
    <property type="entry name" value="DUF676_lipase-like"/>
</dbReference>
<evidence type="ECO:0000256" key="1">
    <source>
        <dbReference type="ARBA" id="ARBA00007949"/>
    </source>
</evidence>
<dbReference type="EMBL" id="DF973285">
    <property type="protein sequence ID" value="GAU24143.1"/>
    <property type="molecule type" value="Genomic_DNA"/>
</dbReference>
<dbReference type="SUPFAM" id="SSF53474">
    <property type="entry name" value="alpha/beta-Hydrolases"/>
    <property type="match status" value="1"/>
</dbReference>
<reference evidence="4" key="1">
    <citation type="journal article" date="2017" name="Front. Plant Sci.">
        <title>Climate Clever Clovers: New Paradigm to Reduce the Environmental Footprint of Ruminants by Breeding Low Methanogenic Forages Utilizing Haplotype Variation.</title>
        <authorList>
            <person name="Kaur P."/>
            <person name="Appels R."/>
            <person name="Bayer P.E."/>
            <person name="Keeble-Gagnere G."/>
            <person name="Wang J."/>
            <person name="Hirakawa H."/>
            <person name="Shirasawa K."/>
            <person name="Vercoe P."/>
            <person name="Stefanova K."/>
            <person name="Durmic Z."/>
            <person name="Nichols P."/>
            <person name="Revell C."/>
            <person name="Isobe S.N."/>
            <person name="Edwards D."/>
            <person name="Erskine W."/>
        </authorList>
    </citation>
    <scope>NUCLEOTIDE SEQUENCE [LARGE SCALE GENOMIC DNA]</scope>
    <source>
        <strain evidence="4">cv. Daliak</strain>
    </source>
</reference>
<dbReference type="AlphaFoldDB" id="A0A2Z6M269"/>
<name>A0A2Z6M269_TRISU</name>
<accession>A0A2Z6M269</accession>
<dbReference type="Gene3D" id="3.40.50.1820">
    <property type="entry name" value="alpha/beta hydrolase"/>
    <property type="match status" value="1"/>
</dbReference>
<dbReference type="InterPro" id="IPR022122">
    <property type="entry name" value="DUF3657"/>
</dbReference>
<organism evidence="3 4">
    <name type="scientific">Trifolium subterraneum</name>
    <name type="common">Subterranean clover</name>
    <dbReference type="NCBI Taxonomy" id="3900"/>
    <lineage>
        <taxon>Eukaryota</taxon>
        <taxon>Viridiplantae</taxon>
        <taxon>Streptophyta</taxon>
        <taxon>Embryophyta</taxon>
        <taxon>Tracheophyta</taxon>
        <taxon>Spermatophyta</taxon>
        <taxon>Magnoliopsida</taxon>
        <taxon>eudicotyledons</taxon>
        <taxon>Gunneridae</taxon>
        <taxon>Pentapetalae</taxon>
        <taxon>rosids</taxon>
        <taxon>fabids</taxon>
        <taxon>Fabales</taxon>
        <taxon>Fabaceae</taxon>
        <taxon>Papilionoideae</taxon>
        <taxon>50 kb inversion clade</taxon>
        <taxon>NPAAA clade</taxon>
        <taxon>Hologalegina</taxon>
        <taxon>IRL clade</taxon>
        <taxon>Trifolieae</taxon>
        <taxon>Trifolium</taxon>
    </lineage>
</organism>
<gene>
    <name evidence="3" type="ORF">TSUD_83780</name>
</gene>